<dbReference type="HOGENOM" id="CLU_046113_2_2_11"/>
<protein>
    <submittedName>
        <fullName evidence="10">Putative ABC transporter permease protein</fullName>
    </submittedName>
</protein>
<evidence type="ECO:0000256" key="6">
    <source>
        <dbReference type="ARBA" id="ARBA00023136"/>
    </source>
</evidence>
<keyword evidence="2 7" id="KW-0813">Transport</keyword>
<dbReference type="eggNOG" id="COG0600">
    <property type="taxonomic scope" value="Bacteria"/>
</dbReference>
<dbReference type="AlphaFoldDB" id="C0ZQH7"/>
<reference evidence="11" key="1">
    <citation type="submission" date="2005-03" db="EMBL/GenBank/DDBJ databases">
        <title>Comparison of the complete genome sequences of Rhodococcus erythropolis PR4 and Rhodococcus opacus B4.</title>
        <authorList>
            <person name="Takarada H."/>
            <person name="Sekine M."/>
            <person name="Hosoyama A."/>
            <person name="Yamada R."/>
            <person name="Fujisawa T."/>
            <person name="Omata S."/>
            <person name="Shimizu A."/>
            <person name="Tsukatani N."/>
            <person name="Tanikawa S."/>
            <person name="Fujita N."/>
            <person name="Harayama S."/>
        </authorList>
    </citation>
    <scope>NUCLEOTIDE SEQUENCE [LARGE SCALE GENOMIC DNA]</scope>
    <source>
        <strain evidence="11">PR4 / NBRC 100887</strain>
    </source>
</reference>
<accession>C0ZQH7</accession>
<feature type="transmembrane region" description="Helical" evidence="7">
    <location>
        <begin position="141"/>
        <end position="166"/>
    </location>
</feature>
<feature type="compositionally biased region" description="Polar residues" evidence="8">
    <location>
        <begin position="50"/>
        <end position="61"/>
    </location>
</feature>
<dbReference type="EMBL" id="AP008957">
    <property type="protein sequence ID" value="BAH35745.1"/>
    <property type="molecule type" value="Genomic_DNA"/>
</dbReference>
<comment type="similarity">
    <text evidence="7">Belongs to the binding-protein-dependent transport system permease family.</text>
</comment>
<dbReference type="SUPFAM" id="SSF161098">
    <property type="entry name" value="MetI-like"/>
    <property type="match status" value="1"/>
</dbReference>
<gene>
    <name evidence="10" type="ordered locus">RER_50370</name>
</gene>
<name>C0ZQH7_RHOE4</name>
<keyword evidence="5 7" id="KW-1133">Transmembrane helix</keyword>
<feature type="transmembrane region" description="Helical" evidence="7">
    <location>
        <begin position="243"/>
        <end position="269"/>
    </location>
</feature>
<reference evidence="10 11" key="2">
    <citation type="journal article" date="2006" name="Environ. Microbiol.">
        <title>Sequence analysis of three plasmids harboured in Rhodococcus erythropolis strain PR4.</title>
        <authorList>
            <person name="Sekine M."/>
            <person name="Tanikawa S."/>
            <person name="Omata S."/>
            <person name="Saito M."/>
            <person name="Fujisawa T."/>
            <person name="Tsukatani N."/>
            <person name="Tajima T."/>
            <person name="Sekigawa T."/>
            <person name="Kosugi H."/>
            <person name="Matsuo Y."/>
            <person name="Nishiko R."/>
            <person name="Imamura K."/>
            <person name="Ito M."/>
            <person name="Narita H."/>
            <person name="Tago S."/>
            <person name="Fujita N."/>
            <person name="Harayama S."/>
        </authorList>
    </citation>
    <scope>NUCLEOTIDE SEQUENCE [LARGE SCALE GENOMIC DNA]</scope>
    <source>
        <strain evidence="11">PR4 / NBRC 100887</strain>
    </source>
</reference>
<dbReference type="GO" id="GO:0005886">
    <property type="term" value="C:plasma membrane"/>
    <property type="evidence" value="ECO:0007669"/>
    <property type="project" value="UniProtKB-SubCell"/>
</dbReference>
<dbReference type="InterPro" id="IPR035906">
    <property type="entry name" value="MetI-like_sf"/>
</dbReference>
<dbReference type="InterPro" id="IPR000515">
    <property type="entry name" value="MetI-like"/>
</dbReference>
<evidence type="ECO:0000256" key="8">
    <source>
        <dbReference type="SAM" id="MobiDB-lite"/>
    </source>
</evidence>
<dbReference type="Gene3D" id="1.10.3720.10">
    <property type="entry name" value="MetI-like"/>
    <property type="match status" value="1"/>
</dbReference>
<feature type="domain" description="ABC transmembrane type-1" evidence="9">
    <location>
        <begin position="141"/>
        <end position="317"/>
    </location>
</feature>
<dbReference type="GO" id="GO:0055085">
    <property type="term" value="P:transmembrane transport"/>
    <property type="evidence" value="ECO:0007669"/>
    <property type="project" value="InterPro"/>
</dbReference>
<dbReference type="PROSITE" id="PS50928">
    <property type="entry name" value="ABC_TM1"/>
    <property type="match status" value="1"/>
</dbReference>
<keyword evidence="4 7" id="KW-0812">Transmembrane</keyword>
<dbReference type="PANTHER" id="PTHR30151:SF20">
    <property type="entry name" value="ABC TRANSPORTER PERMEASE PROTEIN HI_0355-RELATED"/>
    <property type="match status" value="1"/>
</dbReference>
<dbReference type="KEGG" id="rer:RER_50370"/>
<evidence type="ECO:0000256" key="3">
    <source>
        <dbReference type="ARBA" id="ARBA00022475"/>
    </source>
</evidence>
<evidence type="ECO:0000259" key="9">
    <source>
        <dbReference type="PROSITE" id="PS50928"/>
    </source>
</evidence>
<keyword evidence="6 7" id="KW-0472">Membrane</keyword>
<feature type="region of interest" description="Disordered" evidence="8">
    <location>
        <begin position="50"/>
        <end position="80"/>
    </location>
</feature>
<dbReference type="Proteomes" id="UP000002204">
    <property type="component" value="Chromosome"/>
</dbReference>
<evidence type="ECO:0000256" key="7">
    <source>
        <dbReference type="RuleBase" id="RU363032"/>
    </source>
</evidence>
<evidence type="ECO:0000256" key="2">
    <source>
        <dbReference type="ARBA" id="ARBA00022448"/>
    </source>
</evidence>
<feature type="transmembrane region" description="Helical" evidence="7">
    <location>
        <begin position="298"/>
        <end position="317"/>
    </location>
</feature>
<feature type="transmembrane region" description="Helical" evidence="7">
    <location>
        <begin position="84"/>
        <end position="103"/>
    </location>
</feature>
<proteinExistence type="inferred from homology"/>
<comment type="subcellular location">
    <subcellularLocation>
        <location evidence="1 7">Cell membrane</location>
        <topology evidence="1 7">Multi-pass membrane protein</topology>
    </subcellularLocation>
</comment>
<evidence type="ECO:0000256" key="4">
    <source>
        <dbReference type="ARBA" id="ARBA00022692"/>
    </source>
</evidence>
<organism evidence="10 11">
    <name type="scientific">Rhodococcus erythropolis (strain PR4 / NBRC 100887)</name>
    <dbReference type="NCBI Taxonomy" id="234621"/>
    <lineage>
        <taxon>Bacteria</taxon>
        <taxon>Bacillati</taxon>
        <taxon>Actinomycetota</taxon>
        <taxon>Actinomycetes</taxon>
        <taxon>Mycobacteriales</taxon>
        <taxon>Nocardiaceae</taxon>
        <taxon>Rhodococcus</taxon>
        <taxon>Rhodococcus erythropolis group</taxon>
    </lineage>
</organism>
<dbReference type="Pfam" id="PF00528">
    <property type="entry name" value="BPD_transp_1"/>
    <property type="match status" value="1"/>
</dbReference>
<evidence type="ECO:0000313" key="11">
    <source>
        <dbReference type="Proteomes" id="UP000002204"/>
    </source>
</evidence>
<evidence type="ECO:0000256" key="1">
    <source>
        <dbReference type="ARBA" id="ARBA00004651"/>
    </source>
</evidence>
<feature type="transmembrane region" description="Helical" evidence="7">
    <location>
        <begin position="178"/>
        <end position="197"/>
    </location>
</feature>
<dbReference type="PANTHER" id="PTHR30151">
    <property type="entry name" value="ALKANE SULFONATE ABC TRANSPORTER-RELATED, MEMBRANE SUBUNIT"/>
    <property type="match status" value="1"/>
</dbReference>
<evidence type="ECO:0000256" key="5">
    <source>
        <dbReference type="ARBA" id="ARBA00022989"/>
    </source>
</evidence>
<sequence>MKPHHYRSGFMDRSDVAWVTFARQGDGYQGVSAPVSVRLCPHPFAYWESSMPSSDTVQTLSPPLAGKRDRPSAKRSRPNRDTTIVRVAQVGIGIVLVWLWNFGTTHGWVAPVLAKTPSQSWNYFTGAAESGELWSNTKATMAAVLIAWVLASAVGVVVGVALGLLPRTERALTPYLEAANAMPRIALAPLFIVAFGISMSAKVALASTLVVFIVLASARAGVRSTDAEWLRLSTVLGASKFQVFYKVLLPVATPAIFSALRLGLIYSLLGVIGSELISARDGLGQLIATYSATFRMEAVYAILIMLAIIAVALNQLMGAIERRLLRWQPPADH</sequence>
<keyword evidence="3" id="KW-1003">Cell membrane</keyword>
<dbReference type="CDD" id="cd06261">
    <property type="entry name" value="TM_PBP2"/>
    <property type="match status" value="1"/>
</dbReference>
<evidence type="ECO:0000313" key="10">
    <source>
        <dbReference type="EMBL" id="BAH35745.1"/>
    </source>
</evidence>